<protein>
    <submittedName>
        <fullName evidence="1">Uncharacterized protein</fullName>
    </submittedName>
</protein>
<dbReference type="EMBL" id="HBIJ01005194">
    <property type="protein sequence ID" value="CAE0362919.1"/>
    <property type="molecule type" value="Transcribed_RNA"/>
</dbReference>
<dbReference type="AlphaFoldDB" id="A0A7S3JRY1"/>
<gene>
    <name evidence="1" type="ORF">ALAG00032_LOCUS3660</name>
</gene>
<evidence type="ECO:0000313" key="1">
    <source>
        <dbReference type="EMBL" id="CAE0362919.1"/>
    </source>
</evidence>
<name>A0A7S3JRY1_9STRA</name>
<accession>A0A7S3JRY1</accession>
<sequence>MKRETAMKKRRNGKLIRHLFNSSPEIAIMIFAGRVIADRRFLGKEKNRKHALFLTSILEKKIISPDLTVAYAYSGNSTGFCMNDDVPCAVIAKRFGYSNEGFLIPNPYFHDPDFWEAVRISIIQAATTRPFEERDSRVFWRGHVTNSYISNLSQSFASEPCEDEHGNFARLQALALSIQHPEYVDVKCWQLQKCLNIRDDSVQQCPGLEYDKTMTAIRKEPELATHEGHVVKENFSKYKFLLNLPGSTQGSYSRNLNHLWALGSVILFWKNTHKEWYYPALKHMSTHLDVDYTSLIPILNSLSPSTIKNLRDGAYRIDQTFLCPICLAFYMRAVYDELVQQFYSTRELDNPCTARHFFRTLNCSNLDLVLFLHNTRALSKFDLAHTPHATSGNDLQHKTKDIHRRLSTLAPVKPLGNPGSCAGLVELASQACARKNNKNILLTNAAVRRSL</sequence>
<proteinExistence type="predicted"/>
<organism evidence="1">
    <name type="scientific">Aureoumbra lagunensis</name>
    <dbReference type="NCBI Taxonomy" id="44058"/>
    <lineage>
        <taxon>Eukaryota</taxon>
        <taxon>Sar</taxon>
        <taxon>Stramenopiles</taxon>
        <taxon>Ochrophyta</taxon>
        <taxon>Pelagophyceae</taxon>
        <taxon>Pelagomonadales</taxon>
        <taxon>Aureoumbra</taxon>
    </lineage>
</organism>
<reference evidence="1" key="1">
    <citation type="submission" date="2021-01" db="EMBL/GenBank/DDBJ databases">
        <authorList>
            <person name="Corre E."/>
            <person name="Pelletier E."/>
            <person name="Niang G."/>
            <person name="Scheremetjew M."/>
            <person name="Finn R."/>
            <person name="Kale V."/>
            <person name="Holt S."/>
            <person name="Cochrane G."/>
            <person name="Meng A."/>
            <person name="Brown T."/>
            <person name="Cohen L."/>
        </authorList>
    </citation>
    <scope>NUCLEOTIDE SEQUENCE</scope>
    <source>
        <strain evidence="1">CCMP1510</strain>
    </source>
</reference>